<dbReference type="SMART" id="SM00179">
    <property type="entry name" value="EGF_CA"/>
    <property type="match status" value="2"/>
</dbReference>
<dbReference type="PANTHER" id="PTHR24039:SF58">
    <property type="entry name" value="EGF-LIKE DOMAIN-CONTAINING PROTEIN"/>
    <property type="match status" value="1"/>
</dbReference>
<keyword evidence="5" id="KW-0677">Repeat</keyword>
<evidence type="ECO:0000256" key="3">
    <source>
        <dbReference type="ARBA" id="ARBA00022536"/>
    </source>
</evidence>
<dbReference type="SUPFAM" id="SSF57196">
    <property type="entry name" value="EGF/Laminin"/>
    <property type="match status" value="2"/>
</dbReference>
<evidence type="ECO:0000256" key="2">
    <source>
        <dbReference type="ARBA" id="ARBA00022525"/>
    </source>
</evidence>
<dbReference type="CDD" id="cd00054">
    <property type="entry name" value="EGF_CA"/>
    <property type="match status" value="2"/>
</dbReference>
<proteinExistence type="predicted"/>
<comment type="caution">
    <text evidence="8">Lacks conserved residue(s) required for the propagation of feature annotation.</text>
</comment>
<reference evidence="12 13" key="1">
    <citation type="submission" date="2022-05" db="EMBL/GenBank/DDBJ databases">
        <authorList>
            <consortium name="Genoscope - CEA"/>
            <person name="William W."/>
        </authorList>
    </citation>
    <scope>NUCLEOTIDE SEQUENCE [LARGE SCALE GENOMIC DNA]</scope>
</reference>
<evidence type="ECO:0000256" key="4">
    <source>
        <dbReference type="ARBA" id="ARBA00022729"/>
    </source>
</evidence>
<dbReference type="Pfam" id="PF07534">
    <property type="entry name" value="TLD"/>
    <property type="match status" value="1"/>
</dbReference>
<dbReference type="PROSITE" id="PS01186">
    <property type="entry name" value="EGF_2"/>
    <property type="match status" value="2"/>
</dbReference>
<dbReference type="InterPro" id="IPR000742">
    <property type="entry name" value="EGF"/>
</dbReference>
<accession>A0ABN8QR34</accession>
<dbReference type="PROSITE" id="PS51886">
    <property type="entry name" value="TLDC"/>
    <property type="match status" value="1"/>
</dbReference>
<keyword evidence="2" id="KW-0964">Secreted</keyword>
<evidence type="ECO:0000259" key="10">
    <source>
        <dbReference type="PROSITE" id="PS50026"/>
    </source>
</evidence>
<evidence type="ECO:0000256" key="1">
    <source>
        <dbReference type="ARBA" id="ARBA00004613"/>
    </source>
</evidence>
<keyword evidence="4 9" id="KW-0732">Signal</keyword>
<dbReference type="InterPro" id="IPR018097">
    <property type="entry name" value="EGF_Ca-bd_CS"/>
</dbReference>
<dbReference type="InterPro" id="IPR006571">
    <property type="entry name" value="TLDc_dom"/>
</dbReference>
<organism evidence="12 13">
    <name type="scientific">Porites lobata</name>
    <dbReference type="NCBI Taxonomy" id="104759"/>
    <lineage>
        <taxon>Eukaryota</taxon>
        <taxon>Metazoa</taxon>
        <taxon>Cnidaria</taxon>
        <taxon>Anthozoa</taxon>
        <taxon>Hexacorallia</taxon>
        <taxon>Scleractinia</taxon>
        <taxon>Fungiina</taxon>
        <taxon>Poritidae</taxon>
        <taxon>Porites</taxon>
    </lineage>
</organism>
<feature type="signal peptide" evidence="9">
    <location>
        <begin position="1"/>
        <end position="21"/>
    </location>
</feature>
<dbReference type="PANTHER" id="PTHR24039">
    <property type="entry name" value="FIBRILLIN-RELATED"/>
    <property type="match status" value="1"/>
</dbReference>
<protein>
    <submittedName>
        <fullName evidence="12">Uncharacterized protein</fullName>
    </submittedName>
</protein>
<dbReference type="Pfam" id="PF12662">
    <property type="entry name" value="cEGF"/>
    <property type="match status" value="1"/>
</dbReference>
<comment type="subcellular location">
    <subcellularLocation>
        <location evidence="1">Secreted</location>
    </subcellularLocation>
</comment>
<dbReference type="PROSITE" id="PS00010">
    <property type="entry name" value="ASX_HYDROXYL"/>
    <property type="match status" value="2"/>
</dbReference>
<evidence type="ECO:0000259" key="11">
    <source>
        <dbReference type="PROSITE" id="PS51886"/>
    </source>
</evidence>
<feature type="chain" id="PRO_5047277829" evidence="9">
    <location>
        <begin position="22"/>
        <end position="450"/>
    </location>
</feature>
<dbReference type="SMART" id="SM00181">
    <property type="entry name" value="EGF"/>
    <property type="match status" value="2"/>
</dbReference>
<dbReference type="InterPro" id="IPR026823">
    <property type="entry name" value="cEGF"/>
</dbReference>
<dbReference type="Gene3D" id="2.60.120.1000">
    <property type="match status" value="1"/>
</dbReference>
<dbReference type="Proteomes" id="UP001159405">
    <property type="component" value="Unassembled WGS sequence"/>
</dbReference>
<dbReference type="InterPro" id="IPR009017">
    <property type="entry name" value="GFP"/>
</dbReference>
<evidence type="ECO:0000256" key="9">
    <source>
        <dbReference type="SAM" id="SignalP"/>
    </source>
</evidence>
<dbReference type="PROSITE" id="PS50026">
    <property type="entry name" value="EGF_3"/>
    <property type="match status" value="2"/>
</dbReference>
<name>A0ABN8QR34_9CNID</name>
<dbReference type="InterPro" id="IPR024731">
    <property type="entry name" value="NELL2-like_EGF"/>
</dbReference>
<dbReference type="Pfam" id="PF12947">
    <property type="entry name" value="EGF_3"/>
    <property type="match status" value="1"/>
</dbReference>
<evidence type="ECO:0000313" key="13">
    <source>
        <dbReference type="Proteomes" id="UP001159405"/>
    </source>
</evidence>
<feature type="domain" description="EGF-like" evidence="10">
    <location>
        <begin position="174"/>
        <end position="214"/>
    </location>
</feature>
<dbReference type="Gene3D" id="2.40.155.10">
    <property type="entry name" value="Green fluorescent protein"/>
    <property type="match status" value="1"/>
</dbReference>
<keyword evidence="3 8" id="KW-0245">EGF-like domain</keyword>
<dbReference type="InterPro" id="IPR000152">
    <property type="entry name" value="EGF-type_Asp/Asn_hydroxyl_site"/>
</dbReference>
<dbReference type="InterPro" id="IPR001881">
    <property type="entry name" value="EGF-like_Ca-bd_dom"/>
</dbReference>
<evidence type="ECO:0000313" key="12">
    <source>
        <dbReference type="EMBL" id="CAH3168544.1"/>
    </source>
</evidence>
<dbReference type="Gene3D" id="2.10.25.10">
    <property type="entry name" value="Laminin"/>
    <property type="match status" value="1"/>
</dbReference>
<keyword evidence="7" id="KW-0325">Glycoprotein</keyword>
<feature type="domain" description="EGF-like" evidence="10">
    <location>
        <begin position="215"/>
        <end position="255"/>
    </location>
</feature>
<sequence length="450" mass="49729">MTARIVFRIFVLALLLYSAVTTKCPAGGRSEKSILGWMLRGHVYDTVLAERPFTCVLKCREDNRCQSINWVISRLMCEFNNRTKEARPKDFIANQDRSYYRRNLQRVPLGSIQELPAETCDEIKRSEGHAVSGEYWFSTIKSGTSVLAYCNMETYGDKCPSIIFSSINMFVVLNIDECGASSPVCDINANCSNTRESYICTCRAGYTGDGKTCQDIDECSASPPVCDINANCSNTRGSYICTCGAGYTGDGKTCQVLPQRLADSVILGDNVHHLANLSTWLKPVAQSESSQWKRCWRASVDGWAASTFHSGCGNKGPTVTIIRVGGTYIFGGYTKLSWSGYSSCPGYRKDSQAFLFSLVNKPRWAPVKLPAYKSYPYAIYDCLSHGPVFGAGWDLAIHNNASSNNSSHSNVGHTYRPPSGYSPGSTFSQTFLAGTYRFTPDEVETFYETT</sequence>
<dbReference type="EMBL" id="CALNXK010000145">
    <property type="protein sequence ID" value="CAH3168544.1"/>
    <property type="molecule type" value="Genomic_DNA"/>
</dbReference>
<evidence type="ECO:0000256" key="6">
    <source>
        <dbReference type="ARBA" id="ARBA00023157"/>
    </source>
</evidence>
<keyword evidence="6" id="KW-1015">Disulfide bond</keyword>
<evidence type="ECO:0000256" key="8">
    <source>
        <dbReference type="PROSITE-ProRule" id="PRU00076"/>
    </source>
</evidence>
<gene>
    <name evidence="12" type="ORF">PLOB_00009261</name>
</gene>
<feature type="domain" description="TLDc" evidence="11">
    <location>
        <begin position="265"/>
        <end position="450"/>
    </location>
</feature>
<evidence type="ECO:0000256" key="5">
    <source>
        <dbReference type="ARBA" id="ARBA00022737"/>
    </source>
</evidence>
<dbReference type="PROSITE" id="PS01187">
    <property type="entry name" value="EGF_CA"/>
    <property type="match status" value="1"/>
</dbReference>
<evidence type="ECO:0000256" key="7">
    <source>
        <dbReference type="ARBA" id="ARBA00023180"/>
    </source>
</evidence>
<keyword evidence="13" id="KW-1185">Reference proteome</keyword>
<comment type="caution">
    <text evidence="12">The sequence shown here is derived from an EMBL/GenBank/DDBJ whole genome shotgun (WGS) entry which is preliminary data.</text>
</comment>
<dbReference type="SMART" id="SM00584">
    <property type="entry name" value="TLDc"/>
    <property type="match status" value="1"/>
</dbReference>